<dbReference type="Proteomes" id="UP000562492">
    <property type="component" value="Unassembled WGS sequence"/>
</dbReference>
<feature type="signal peptide" evidence="1">
    <location>
        <begin position="1"/>
        <end position="25"/>
    </location>
</feature>
<accession>A0ABR6RK14</accession>
<evidence type="ECO:0000313" key="3">
    <source>
        <dbReference type="Proteomes" id="UP000562492"/>
    </source>
</evidence>
<name>A0ABR6RK14_9BURK</name>
<sequence>MMRLLAAVSTMALGFLLGLGHDAQACSLSDRQLTIQLEPRSAELGAQNARVLAEWFLQWRDGLGIESLIVVAPAVKSQKGIADERLHNVARIFERLNIGKAPIAYEVEVRGDSFPDVKYLNSLDVSVQPACIKSGTCCQGGNTISR</sequence>
<protein>
    <submittedName>
        <fullName evidence="2">Uncharacterized protein</fullName>
    </submittedName>
</protein>
<dbReference type="EMBL" id="JACHKZ010000031">
    <property type="protein sequence ID" value="MBB6579521.1"/>
    <property type="molecule type" value="Genomic_DNA"/>
</dbReference>
<comment type="caution">
    <text evidence="2">The sequence shown here is derived from an EMBL/GenBank/DDBJ whole genome shotgun (WGS) entry which is preliminary data.</text>
</comment>
<keyword evidence="3" id="KW-1185">Reference proteome</keyword>
<proteinExistence type="predicted"/>
<gene>
    <name evidence="2" type="ORF">HNP33_003634</name>
</gene>
<feature type="chain" id="PRO_5045124529" evidence="1">
    <location>
        <begin position="26"/>
        <end position="146"/>
    </location>
</feature>
<keyword evidence="1" id="KW-0732">Signal</keyword>
<evidence type="ECO:0000313" key="2">
    <source>
        <dbReference type="EMBL" id="MBB6579521.1"/>
    </source>
</evidence>
<evidence type="ECO:0000256" key="1">
    <source>
        <dbReference type="SAM" id="SignalP"/>
    </source>
</evidence>
<reference evidence="2 3" key="1">
    <citation type="submission" date="2020-08" db="EMBL/GenBank/DDBJ databases">
        <title>Functional genomics of gut bacteria from endangered species of beetles.</title>
        <authorList>
            <person name="Carlos-Shanley C."/>
        </authorList>
    </citation>
    <scope>NUCLEOTIDE SEQUENCE [LARGE SCALE GENOMIC DNA]</scope>
    <source>
        <strain evidence="2 3">S00124</strain>
    </source>
</reference>
<organism evidence="2 3">
    <name type="scientific">Comamonas odontotermitis</name>
    <dbReference type="NCBI Taxonomy" id="379895"/>
    <lineage>
        <taxon>Bacteria</taxon>
        <taxon>Pseudomonadati</taxon>
        <taxon>Pseudomonadota</taxon>
        <taxon>Betaproteobacteria</taxon>
        <taxon>Burkholderiales</taxon>
        <taxon>Comamonadaceae</taxon>
        <taxon>Comamonas</taxon>
    </lineage>
</organism>